<dbReference type="AlphaFoldDB" id="A0A7W9X053"/>
<name>A0A7W9X053_9BURK</name>
<dbReference type="Proteomes" id="UP000540787">
    <property type="component" value="Unassembled WGS sequence"/>
</dbReference>
<evidence type="ECO:0000256" key="2">
    <source>
        <dbReference type="SAM" id="MobiDB-lite"/>
    </source>
</evidence>
<evidence type="ECO:0000313" key="4">
    <source>
        <dbReference type="EMBL" id="MBB6134058.1"/>
    </source>
</evidence>
<dbReference type="CDD" id="cd06974">
    <property type="entry name" value="TerD_like"/>
    <property type="match status" value="2"/>
</dbReference>
<comment type="caution">
    <text evidence="4">The sequence shown here is derived from an EMBL/GenBank/DDBJ whole genome shotgun (WGS) entry which is preliminary data.</text>
</comment>
<accession>A0A7W9X053</accession>
<gene>
    <name evidence="4" type="ORF">HD842_002200</name>
</gene>
<dbReference type="PANTHER" id="PTHR32097">
    <property type="entry name" value="CAMP-BINDING PROTEIN 1-RELATED"/>
    <property type="match status" value="1"/>
</dbReference>
<keyword evidence="5" id="KW-1185">Reference proteome</keyword>
<dbReference type="EMBL" id="JACHBX010000002">
    <property type="protein sequence ID" value="MBB6134058.1"/>
    <property type="molecule type" value="Genomic_DNA"/>
</dbReference>
<dbReference type="Gene3D" id="2.60.60.30">
    <property type="entry name" value="sav2460 like domains"/>
    <property type="match status" value="1"/>
</dbReference>
<dbReference type="GO" id="GO:0046690">
    <property type="term" value="P:response to tellurium ion"/>
    <property type="evidence" value="ECO:0007669"/>
    <property type="project" value="UniProtKB-KW"/>
</dbReference>
<organism evidence="4 5">
    <name type="scientific">Massilia aurea</name>
    <dbReference type="NCBI Taxonomy" id="373040"/>
    <lineage>
        <taxon>Bacteria</taxon>
        <taxon>Pseudomonadati</taxon>
        <taxon>Pseudomonadota</taxon>
        <taxon>Betaproteobacteria</taxon>
        <taxon>Burkholderiales</taxon>
        <taxon>Oxalobacteraceae</taxon>
        <taxon>Telluria group</taxon>
        <taxon>Massilia</taxon>
    </lineage>
</organism>
<dbReference type="Pfam" id="PF02342">
    <property type="entry name" value="TerD"/>
    <property type="match status" value="1"/>
</dbReference>
<reference evidence="4 5" key="1">
    <citation type="submission" date="2020-08" db="EMBL/GenBank/DDBJ databases">
        <title>The Agave Microbiome: Exploring the role of microbial communities in plant adaptations to desert environments.</title>
        <authorList>
            <person name="Partida-Martinez L.P."/>
        </authorList>
    </citation>
    <scope>NUCLEOTIDE SEQUENCE [LARGE SCALE GENOMIC DNA]</scope>
    <source>
        <strain evidence="4 5">AT3.2</strain>
    </source>
</reference>
<evidence type="ECO:0000256" key="1">
    <source>
        <dbReference type="ARBA" id="ARBA00022686"/>
    </source>
</evidence>
<dbReference type="InterPro" id="IPR017115">
    <property type="entry name" value="Tellurite_resistance_TerA"/>
</dbReference>
<feature type="domain" description="TerD" evidence="3">
    <location>
        <begin position="30"/>
        <end position="166"/>
    </location>
</feature>
<feature type="compositionally biased region" description="Pro residues" evidence="2">
    <location>
        <begin position="179"/>
        <end position="195"/>
    </location>
</feature>
<dbReference type="InterPro" id="IPR003325">
    <property type="entry name" value="TerD"/>
</dbReference>
<protein>
    <submittedName>
        <fullName evidence="4">Tellurite resistance protein TerA</fullName>
    </submittedName>
</protein>
<dbReference type="InterPro" id="IPR051324">
    <property type="entry name" value="Stress/Tellurium_Resist"/>
</dbReference>
<evidence type="ECO:0000313" key="5">
    <source>
        <dbReference type="Proteomes" id="UP000540787"/>
    </source>
</evidence>
<evidence type="ECO:0000259" key="3">
    <source>
        <dbReference type="Pfam" id="PF02342"/>
    </source>
</evidence>
<feature type="region of interest" description="Disordered" evidence="2">
    <location>
        <begin position="173"/>
        <end position="200"/>
    </location>
</feature>
<dbReference type="RefSeq" id="WP_308638356.1">
    <property type="nucleotide sequence ID" value="NZ_JACHBX010000002.1"/>
</dbReference>
<keyword evidence="1" id="KW-0778">Tellurium resistance</keyword>
<dbReference type="PANTHER" id="PTHR32097:SF3">
    <property type="entry name" value="TELLURITE RESISTANCE PROTEIN"/>
    <property type="match status" value="1"/>
</dbReference>
<sequence>MNMTTYSRGQKGKLADLGSGHVFNVDVEIAANGASVDVSCFGLDANDKLSDDRYMVFYNQLASPEGAVRLNQSPGRASFAVNLDQLPASIAKLVFVAAIDGAASMRTLGASSLTLGSALRFPWSGADFGDEKAVIVAELYRRDGQWRFGAVGQGFSGGLSALLAHFGGAEAGSSSKPAMPAPAPTPMSTPAPAPVATPAAPRVSLSKITLDKRGDKVSLDKRAGGGYGRIHVNLNWNQAAIAPPPAPSTPPPAAAARGGGFLDRLTSMAGDLAHKAGEMANKAQASRKGRTGIDLDLGCMYELTDGRRGLVQALGNTFGDYERDPFIKLDADDRTGAAANGENLFINGERFDQIKRAVIFSFIYEGAANWSVTNGVVTITAPGQAPVEVKLDGGDRQIMCAIALIENRNGQLVITKLAEYFQQQGTTSAHELMDRHFGFGMRWKTGSK</sequence>
<dbReference type="PIRSF" id="PIRSF037118">
    <property type="entry name" value="Tellurite_resistance_TerA"/>
    <property type="match status" value="1"/>
</dbReference>
<proteinExistence type="predicted"/>